<dbReference type="GeneID" id="111104946"/>
<feature type="compositionally biased region" description="Polar residues" evidence="1">
    <location>
        <begin position="43"/>
        <end position="58"/>
    </location>
</feature>
<name>A0A8B8AUR5_CRAVI</name>
<protein>
    <submittedName>
        <fullName evidence="3">Uncharacterized protein LOC111104946</fullName>
    </submittedName>
</protein>
<accession>A0A8B8AUR5</accession>
<dbReference type="Proteomes" id="UP000694844">
    <property type="component" value="Chromosome 7"/>
</dbReference>
<sequence length="173" mass="19289">MSQDQNLFTKDQSPYIFALYFVAQDCVSSCKEEHGDVEESNTRVDQPSQDVTGSNPFVSNPCGDVTGPESHYKRPEDCVSSCKEEHGDVEESNTRVDQLSQDVTGSNPSVSNPCGDVTGPESLYQRPEDSLPSKEEQNIEVESEPLLTKEFQVQVLVEETEKTCMYTYLTAFL</sequence>
<evidence type="ECO:0000256" key="1">
    <source>
        <dbReference type="SAM" id="MobiDB-lite"/>
    </source>
</evidence>
<organism evidence="2 3">
    <name type="scientific">Crassostrea virginica</name>
    <name type="common">Eastern oyster</name>
    <dbReference type="NCBI Taxonomy" id="6565"/>
    <lineage>
        <taxon>Eukaryota</taxon>
        <taxon>Metazoa</taxon>
        <taxon>Spiralia</taxon>
        <taxon>Lophotrochozoa</taxon>
        <taxon>Mollusca</taxon>
        <taxon>Bivalvia</taxon>
        <taxon>Autobranchia</taxon>
        <taxon>Pteriomorphia</taxon>
        <taxon>Ostreida</taxon>
        <taxon>Ostreoidea</taxon>
        <taxon>Ostreidae</taxon>
        <taxon>Crassostrea</taxon>
    </lineage>
</organism>
<feature type="compositionally biased region" description="Basic and acidic residues" evidence="1">
    <location>
        <begin position="126"/>
        <end position="137"/>
    </location>
</feature>
<reference evidence="3" key="1">
    <citation type="submission" date="2025-08" db="UniProtKB">
        <authorList>
            <consortium name="RefSeq"/>
        </authorList>
    </citation>
    <scope>IDENTIFICATION</scope>
    <source>
        <tissue evidence="3">Whole sample</tissue>
    </source>
</reference>
<dbReference type="RefSeq" id="XP_022294831.1">
    <property type="nucleotide sequence ID" value="XM_022439123.1"/>
</dbReference>
<evidence type="ECO:0000313" key="2">
    <source>
        <dbReference type="Proteomes" id="UP000694844"/>
    </source>
</evidence>
<feature type="compositionally biased region" description="Polar residues" evidence="1">
    <location>
        <begin position="95"/>
        <end position="112"/>
    </location>
</feature>
<feature type="region of interest" description="Disordered" evidence="1">
    <location>
        <begin position="32"/>
        <end position="141"/>
    </location>
</feature>
<gene>
    <name evidence="3" type="primary">LOC111104946</name>
</gene>
<keyword evidence="2" id="KW-1185">Reference proteome</keyword>
<proteinExistence type="predicted"/>
<feature type="compositionally biased region" description="Basic and acidic residues" evidence="1">
    <location>
        <begin position="70"/>
        <end position="86"/>
    </location>
</feature>
<dbReference type="AlphaFoldDB" id="A0A8B8AUR5"/>
<dbReference type="KEGG" id="cvn:111104946"/>
<evidence type="ECO:0000313" key="3">
    <source>
        <dbReference type="RefSeq" id="XP_022294831.1"/>
    </source>
</evidence>